<name>A0A2T0BF77_9CLOT</name>
<dbReference type="RefSeq" id="WP_170065631.1">
    <property type="nucleotide sequence ID" value="NZ_PVXQ01000015.1"/>
</dbReference>
<dbReference type="AlphaFoldDB" id="A0A2T0BF77"/>
<comment type="caution">
    <text evidence="1">The sequence shown here is derived from an EMBL/GenBank/DDBJ whole genome shotgun (WGS) entry which is preliminary data.</text>
</comment>
<proteinExistence type="predicted"/>
<evidence type="ECO:0000313" key="2">
    <source>
        <dbReference type="Proteomes" id="UP000239471"/>
    </source>
</evidence>
<accession>A0A2T0BF77</accession>
<dbReference type="Proteomes" id="UP000239471">
    <property type="component" value="Unassembled WGS sequence"/>
</dbReference>
<organism evidence="1 2">
    <name type="scientific">Clostridium vincentii</name>
    <dbReference type="NCBI Taxonomy" id="52704"/>
    <lineage>
        <taxon>Bacteria</taxon>
        <taxon>Bacillati</taxon>
        <taxon>Bacillota</taxon>
        <taxon>Clostridia</taxon>
        <taxon>Eubacteriales</taxon>
        <taxon>Clostridiaceae</taxon>
        <taxon>Clostridium</taxon>
    </lineage>
</organism>
<dbReference type="EMBL" id="PVXQ01000015">
    <property type="protein sequence ID" value="PRR82560.1"/>
    <property type="molecule type" value="Genomic_DNA"/>
</dbReference>
<gene>
    <name evidence="1" type="ORF">CLVI_16950</name>
</gene>
<sequence>MEFKNCIPSLDNYVAKYMDEEGCSFEEACEKLQLGEEEFINERKIEG</sequence>
<reference evidence="1 2" key="1">
    <citation type="submission" date="2018-03" db="EMBL/GenBank/DDBJ databases">
        <title>Genome sequence of Clostridium vincentii DSM 10228.</title>
        <authorList>
            <person name="Poehlein A."/>
            <person name="Daniel R."/>
        </authorList>
    </citation>
    <scope>NUCLEOTIDE SEQUENCE [LARGE SCALE GENOMIC DNA]</scope>
    <source>
        <strain evidence="1 2">DSM 10228</strain>
    </source>
</reference>
<evidence type="ECO:0000313" key="1">
    <source>
        <dbReference type="EMBL" id="PRR82560.1"/>
    </source>
</evidence>
<keyword evidence="2" id="KW-1185">Reference proteome</keyword>
<protein>
    <submittedName>
        <fullName evidence="1">Uncharacterized protein</fullName>
    </submittedName>
</protein>